<gene>
    <name evidence="2" type="ORF">WH47_10944</name>
</gene>
<accession>A0A0L7R9E3</accession>
<dbReference type="Proteomes" id="UP000053825">
    <property type="component" value="Unassembled WGS sequence"/>
</dbReference>
<protein>
    <submittedName>
        <fullName evidence="2">Uncharacterized protein</fullName>
    </submittedName>
</protein>
<sequence length="267" mass="29444">MERELRMLTKNFGILRMSSEHSTAPPSLRAEDWGGSGGVTASTPEVETQAMARGELRTTYKVPAVLPSAPDERGLSTVPTHSVSINSSRSTYYGTTIIRCIVRLHKKLVAFAVNEQETRCFIEEKQAGRDLIARHRLSPVSAKISTPAASSSDYHTHSRNLKHVPQRTGPAPANNGPKLPLRGKLSKFENKRRLSPPGNIGDTESRGTTLMTPGALRLDTDHPRDLPIETGYLGSVKRGTEYPPVEEDDDPRVVRLGVDKFSDYMRC</sequence>
<evidence type="ECO:0000256" key="1">
    <source>
        <dbReference type="SAM" id="MobiDB-lite"/>
    </source>
</evidence>
<feature type="region of interest" description="Disordered" evidence="1">
    <location>
        <begin position="19"/>
        <end position="39"/>
    </location>
</feature>
<feature type="compositionally biased region" description="Basic and acidic residues" evidence="1">
    <location>
        <begin position="218"/>
        <end position="227"/>
    </location>
</feature>
<organism evidence="2 3">
    <name type="scientific">Habropoda laboriosa</name>
    <dbReference type="NCBI Taxonomy" id="597456"/>
    <lineage>
        <taxon>Eukaryota</taxon>
        <taxon>Metazoa</taxon>
        <taxon>Ecdysozoa</taxon>
        <taxon>Arthropoda</taxon>
        <taxon>Hexapoda</taxon>
        <taxon>Insecta</taxon>
        <taxon>Pterygota</taxon>
        <taxon>Neoptera</taxon>
        <taxon>Endopterygota</taxon>
        <taxon>Hymenoptera</taxon>
        <taxon>Apocrita</taxon>
        <taxon>Aculeata</taxon>
        <taxon>Apoidea</taxon>
        <taxon>Anthophila</taxon>
        <taxon>Apidae</taxon>
        <taxon>Habropoda</taxon>
    </lineage>
</organism>
<keyword evidence="3" id="KW-1185">Reference proteome</keyword>
<proteinExistence type="predicted"/>
<dbReference type="AlphaFoldDB" id="A0A0L7R9E3"/>
<feature type="region of interest" description="Disordered" evidence="1">
    <location>
        <begin position="144"/>
        <end position="228"/>
    </location>
</feature>
<reference evidence="2 3" key="1">
    <citation type="submission" date="2015-07" db="EMBL/GenBank/DDBJ databases">
        <title>The genome of Habropoda laboriosa.</title>
        <authorList>
            <person name="Pan H."/>
            <person name="Kapheim K."/>
        </authorList>
    </citation>
    <scope>NUCLEOTIDE SEQUENCE [LARGE SCALE GENOMIC DNA]</scope>
    <source>
        <strain evidence="2">0110345459</strain>
    </source>
</reference>
<feature type="compositionally biased region" description="Polar residues" evidence="1">
    <location>
        <begin position="144"/>
        <end position="153"/>
    </location>
</feature>
<name>A0A0L7R9E3_9HYME</name>
<evidence type="ECO:0000313" key="3">
    <source>
        <dbReference type="Proteomes" id="UP000053825"/>
    </source>
</evidence>
<dbReference type="EMBL" id="KQ414626">
    <property type="protein sequence ID" value="KOC67492.1"/>
    <property type="molecule type" value="Genomic_DNA"/>
</dbReference>
<evidence type="ECO:0000313" key="2">
    <source>
        <dbReference type="EMBL" id="KOC67492.1"/>
    </source>
</evidence>